<gene>
    <name evidence="2" type="ORF">M441DRAFT_337886</name>
</gene>
<feature type="compositionally biased region" description="Basic residues" evidence="1">
    <location>
        <begin position="1"/>
        <end position="10"/>
    </location>
</feature>
<reference evidence="2 3" key="1">
    <citation type="submission" date="2016-07" db="EMBL/GenBank/DDBJ databases">
        <title>Multiple horizontal gene transfer events from other fungi enriched the ability of initially mycotrophic Trichoderma (Ascomycota) to feed on dead plant biomass.</title>
        <authorList>
            <consortium name="DOE Joint Genome Institute"/>
            <person name="Aerts A."/>
            <person name="Atanasova L."/>
            <person name="Chenthamara K."/>
            <person name="Zhang J."/>
            <person name="Grujic M."/>
            <person name="Henrissat B."/>
            <person name="Kuo A."/>
            <person name="Salamov A."/>
            <person name="Lipzen A."/>
            <person name="Labutti K."/>
            <person name="Barry K."/>
            <person name="Miao Y."/>
            <person name="Rahimi M.J."/>
            <person name="Shen Q."/>
            <person name="Grigoriev I.V."/>
            <person name="Kubicek C.P."/>
            <person name="Druzhinina I.S."/>
        </authorList>
    </citation>
    <scope>NUCLEOTIDE SEQUENCE [LARGE SCALE GENOMIC DNA]</scope>
    <source>
        <strain evidence="2 3">CBS 433.97</strain>
    </source>
</reference>
<dbReference type="AlphaFoldDB" id="A0A2T3ZGL7"/>
<organism evidence="2 3">
    <name type="scientific">Trichoderma asperellum (strain ATCC 204424 / CBS 433.97 / NBRC 101777)</name>
    <dbReference type="NCBI Taxonomy" id="1042311"/>
    <lineage>
        <taxon>Eukaryota</taxon>
        <taxon>Fungi</taxon>
        <taxon>Dikarya</taxon>
        <taxon>Ascomycota</taxon>
        <taxon>Pezizomycotina</taxon>
        <taxon>Sordariomycetes</taxon>
        <taxon>Hypocreomycetidae</taxon>
        <taxon>Hypocreales</taxon>
        <taxon>Hypocreaceae</taxon>
        <taxon>Trichoderma</taxon>
    </lineage>
</organism>
<accession>A0A2T3ZGL7</accession>
<evidence type="ECO:0000313" key="2">
    <source>
        <dbReference type="EMBL" id="PTB43952.1"/>
    </source>
</evidence>
<sequence>MGSRRRKRSERRRERVTARYRRETTRASKTVRSWQPTSERKVNEEERRAAQMSRYTWPGLANKWDNCTTSCQHVGRYAALSFLFKQFQTIPTSHDHTWMAASWSHIPAEMDCAEPLFPANSLPKTHTTELNKAVWLQGTIPSPLRCFARLCLGHTADKGSPALWAFVVSD</sequence>
<keyword evidence="3" id="KW-1185">Reference proteome</keyword>
<name>A0A2T3ZGL7_TRIA4</name>
<protein>
    <submittedName>
        <fullName evidence="2">Uncharacterized protein</fullName>
    </submittedName>
</protein>
<dbReference type="EMBL" id="KZ679258">
    <property type="protein sequence ID" value="PTB43952.1"/>
    <property type="molecule type" value="Genomic_DNA"/>
</dbReference>
<feature type="region of interest" description="Disordered" evidence="1">
    <location>
        <begin position="1"/>
        <end position="46"/>
    </location>
</feature>
<feature type="compositionally biased region" description="Basic and acidic residues" evidence="1">
    <location>
        <begin position="11"/>
        <end position="26"/>
    </location>
</feature>
<proteinExistence type="predicted"/>
<evidence type="ECO:0000313" key="3">
    <source>
        <dbReference type="Proteomes" id="UP000240493"/>
    </source>
</evidence>
<feature type="compositionally biased region" description="Polar residues" evidence="1">
    <location>
        <begin position="27"/>
        <end position="37"/>
    </location>
</feature>
<dbReference type="Proteomes" id="UP000240493">
    <property type="component" value="Unassembled WGS sequence"/>
</dbReference>
<evidence type="ECO:0000256" key="1">
    <source>
        <dbReference type="SAM" id="MobiDB-lite"/>
    </source>
</evidence>